<feature type="non-terminal residue" evidence="2">
    <location>
        <position position="156"/>
    </location>
</feature>
<accession>A0A0J6RVP0</accession>
<dbReference type="OrthoDB" id="9796100at2"/>
<dbReference type="AlphaFoldDB" id="A0A0J6RVP0"/>
<dbReference type="InterPro" id="IPR035965">
    <property type="entry name" value="PAS-like_dom_sf"/>
</dbReference>
<feature type="domain" description="PAS fold-4" evidence="1">
    <location>
        <begin position="24"/>
        <end position="137"/>
    </location>
</feature>
<dbReference type="Proteomes" id="UP000035955">
    <property type="component" value="Unassembled WGS sequence"/>
</dbReference>
<comment type="caution">
    <text evidence="2">The sequence shown here is derived from an EMBL/GenBank/DDBJ whole genome shotgun (WGS) entry which is preliminary data.</text>
</comment>
<dbReference type="InterPro" id="IPR013656">
    <property type="entry name" value="PAS_4"/>
</dbReference>
<evidence type="ECO:0000313" key="2">
    <source>
        <dbReference type="EMBL" id="KMO25342.1"/>
    </source>
</evidence>
<reference evidence="2 3" key="1">
    <citation type="submission" date="2015-03" db="EMBL/GenBank/DDBJ databases">
        <title>Genome sequencing of Methylobacterium variabile DSM 16961.</title>
        <authorList>
            <person name="Chaudhry V."/>
            <person name="Patil P.B."/>
        </authorList>
    </citation>
    <scope>NUCLEOTIDE SEQUENCE [LARGE SCALE GENOMIC DNA]</scope>
    <source>
        <strain evidence="2 3">DSM 16961</strain>
    </source>
</reference>
<keyword evidence="3" id="KW-1185">Reference proteome</keyword>
<dbReference type="EMBL" id="LABY01000540">
    <property type="protein sequence ID" value="KMO25342.1"/>
    <property type="molecule type" value="Genomic_DNA"/>
</dbReference>
<organism evidence="2 3">
    <name type="scientific">Methylobacterium variabile</name>
    <dbReference type="NCBI Taxonomy" id="298794"/>
    <lineage>
        <taxon>Bacteria</taxon>
        <taxon>Pseudomonadati</taxon>
        <taxon>Pseudomonadota</taxon>
        <taxon>Alphaproteobacteria</taxon>
        <taxon>Hyphomicrobiales</taxon>
        <taxon>Methylobacteriaceae</taxon>
        <taxon>Methylobacterium</taxon>
    </lineage>
</organism>
<dbReference type="Gene3D" id="3.30.450.20">
    <property type="entry name" value="PAS domain"/>
    <property type="match status" value="1"/>
</dbReference>
<dbReference type="PATRIC" id="fig|298794.3.peg.6361"/>
<evidence type="ECO:0000313" key="3">
    <source>
        <dbReference type="Proteomes" id="UP000035955"/>
    </source>
</evidence>
<proteinExistence type="predicted"/>
<dbReference type="Pfam" id="PF08448">
    <property type="entry name" value="PAS_4"/>
    <property type="match status" value="1"/>
</dbReference>
<protein>
    <submittedName>
        <fullName evidence="2">PAS/PAC sensor protein</fullName>
    </submittedName>
</protein>
<gene>
    <name evidence="2" type="ORF">VQ02_34460</name>
</gene>
<name>A0A0J6RVP0_9HYPH</name>
<dbReference type="SUPFAM" id="SSF55785">
    <property type="entry name" value="PYP-like sensor domain (PAS domain)"/>
    <property type="match status" value="1"/>
</dbReference>
<evidence type="ECO:0000259" key="1">
    <source>
        <dbReference type="Pfam" id="PF08448"/>
    </source>
</evidence>
<sequence>MSREQLEAEVRNLRAQSASLAQMFEQAPSFIALLTGPEHRFALTNAAYQRAIDHRDVGGCTVAEALPDAAAQGYVDLLDDVFRSGKAHRATGARYAVQAVPGGPINERYLDFIYQPITDAYGGISGIFVEGHDVTERTLAEIALRENEARYRTLFE</sequence>